<keyword evidence="3" id="KW-1185">Reference proteome</keyword>
<proteinExistence type="predicted"/>
<organism evidence="2 3">
    <name type="scientific">Fulvimarina uroteuthidis</name>
    <dbReference type="NCBI Taxonomy" id="3098149"/>
    <lineage>
        <taxon>Bacteria</taxon>
        <taxon>Pseudomonadati</taxon>
        <taxon>Pseudomonadota</taxon>
        <taxon>Alphaproteobacteria</taxon>
        <taxon>Hyphomicrobiales</taxon>
        <taxon>Aurantimonadaceae</taxon>
        <taxon>Fulvimarina</taxon>
    </lineage>
</organism>
<feature type="compositionally biased region" description="Polar residues" evidence="1">
    <location>
        <begin position="1"/>
        <end position="10"/>
    </location>
</feature>
<dbReference type="GO" id="GO:0032259">
    <property type="term" value="P:methylation"/>
    <property type="evidence" value="ECO:0007669"/>
    <property type="project" value="UniProtKB-KW"/>
</dbReference>
<dbReference type="EC" id="2.1.-.-" evidence="2"/>
<evidence type="ECO:0000313" key="3">
    <source>
        <dbReference type="Proteomes" id="UP001294412"/>
    </source>
</evidence>
<reference evidence="2 3" key="1">
    <citation type="submission" date="2023-12" db="EMBL/GenBank/DDBJ databases">
        <title>Description of Novel Strain Fulvimarina sp. 2208YS6-2-32 isolated from Uroteuthis (Photololigo) edulis.</title>
        <authorList>
            <person name="Park J.-S."/>
        </authorList>
    </citation>
    <scope>NUCLEOTIDE SEQUENCE [LARGE SCALE GENOMIC DNA]</scope>
    <source>
        <strain evidence="2 3">2208YS6-2-32</strain>
    </source>
</reference>
<sequence length="235" mass="26730">MQTMSLTDTGWSKPDPMSNPKSLERGFRAKRFAQVRILIDASIEKKGRADILDVGGTEAYWVIGSDYLRELGDKVSITMVNNEEAPPAKGAQFTHLLGDACAPDLFQGRTFDIVHSNSVIEHVGPEDKMQAFADNVRRLGEAYYVQTPNYWFPLEPHFRVIGFQWMPLALRANLMKRFNIGFYPRARTSEEAWSNVRDIRLLDRAMMARFFPDAEIKLEKVAGLNKSIMAVRKAD</sequence>
<dbReference type="RefSeq" id="WP_322185158.1">
    <property type="nucleotide sequence ID" value="NZ_JAXLPB010000001.1"/>
</dbReference>
<dbReference type="Proteomes" id="UP001294412">
    <property type="component" value="Unassembled WGS sequence"/>
</dbReference>
<dbReference type="EMBL" id="JAXLPB010000001">
    <property type="protein sequence ID" value="MDY8107812.1"/>
    <property type="molecule type" value="Genomic_DNA"/>
</dbReference>
<accession>A0ABU5HXJ2</accession>
<dbReference type="SUPFAM" id="SSF53335">
    <property type="entry name" value="S-adenosyl-L-methionine-dependent methyltransferases"/>
    <property type="match status" value="1"/>
</dbReference>
<feature type="region of interest" description="Disordered" evidence="1">
    <location>
        <begin position="1"/>
        <end position="24"/>
    </location>
</feature>
<keyword evidence="2" id="KW-0489">Methyltransferase</keyword>
<evidence type="ECO:0000256" key="1">
    <source>
        <dbReference type="SAM" id="MobiDB-lite"/>
    </source>
</evidence>
<name>A0ABU5HXJ2_9HYPH</name>
<protein>
    <submittedName>
        <fullName evidence="2">Class I SAM-dependent methyltransferase</fullName>
        <ecNumber evidence="2">2.1.-.-</ecNumber>
    </submittedName>
</protein>
<dbReference type="InterPro" id="IPR029063">
    <property type="entry name" value="SAM-dependent_MTases_sf"/>
</dbReference>
<comment type="caution">
    <text evidence="2">The sequence shown here is derived from an EMBL/GenBank/DDBJ whole genome shotgun (WGS) entry which is preliminary data.</text>
</comment>
<dbReference type="GO" id="GO:0008168">
    <property type="term" value="F:methyltransferase activity"/>
    <property type="evidence" value="ECO:0007669"/>
    <property type="project" value="UniProtKB-KW"/>
</dbReference>
<evidence type="ECO:0000313" key="2">
    <source>
        <dbReference type="EMBL" id="MDY8107812.1"/>
    </source>
</evidence>
<keyword evidence="2" id="KW-0808">Transferase</keyword>
<dbReference type="Gene3D" id="3.40.50.150">
    <property type="entry name" value="Vaccinia Virus protein VP39"/>
    <property type="match status" value="1"/>
</dbReference>
<gene>
    <name evidence="2" type="ORF">U0C82_01450</name>
</gene>